<proteinExistence type="predicted"/>
<evidence type="ECO:0000313" key="2">
    <source>
        <dbReference type="Proteomes" id="UP000612352"/>
    </source>
</evidence>
<accession>A0ABS1B9J4</accession>
<protein>
    <submittedName>
        <fullName evidence="1">Uncharacterized protein</fullName>
    </submittedName>
</protein>
<gene>
    <name evidence="1" type="ORF">I8D64_07785</name>
</gene>
<name>A0ABS1B9J4_9MICO</name>
<evidence type="ECO:0000313" key="1">
    <source>
        <dbReference type="EMBL" id="MBK0331301.1"/>
    </source>
</evidence>
<comment type="caution">
    <text evidence="1">The sequence shown here is derived from an EMBL/GenBank/DDBJ whole genome shotgun (WGS) entry which is preliminary data.</text>
</comment>
<dbReference type="EMBL" id="JAEDAJ010000003">
    <property type="protein sequence ID" value="MBK0331301.1"/>
    <property type="molecule type" value="Genomic_DNA"/>
</dbReference>
<dbReference type="RefSeq" id="WP_200501927.1">
    <property type="nucleotide sequence ID" value="NZ_JAEDAJ010000003.1"/>
</dbReference>
<keyword evidence="2" id="KW-1185">Reference proteome</keyword>
<reference evidence="1 2" key="1">
    <citation type="submission" date="2020-12" db="EMBL/GenBank/DDBJ databases">
        <title>Brachybacterium sp. MASK1Z-5, whole genome shotgun sequence.</title>
        <authorList>
            <person name="Tuo L."/>
        </authorList>
    </citation>
    <scope>NUCLEOTIDE SEQUENCE [LARGE SCALE GENOMIC DNA]</scope>
    <source>
        <strain evidence="1 2">MASK1Z-5</strain>
    </source>
</reference>
<dbReference type="Proteomes" id="UP000612352">
    <property type="component" value="Unassembled WGS sequence"/>
</dbReference>
<organism evidence="1 2">
    <name type="scientific">Brachybacterium halotolerans</name>
    <dbReference type="NCBI Taxonomy" id="2795215"/>
    <lineage>
        <taxon>Bacteria</taxon>
        <taxon>Bacillati</taxon>
        <taxon>Actinomycetota</taxon>
        <taxon>Actinomycetes</taxon>
        <taxon>Micrococcales</taxon>
        <taxon>Dermabacteraceae</taxon>
        <taxon>Brachybacterium</taxon>
    </lineage>
</organism>
<sequence>MFVRFQSAVPNRRGTFPGIFAMANGLRDAGVLSPEDDRWVRRMNAHGERAYTDPSTVVADCYDRERNPGARSWFRESADELLAIARAYTQLLDRSHVPWSELRTSTPGRIVYADSVQVVAVPFTHAQDWPLPVSTRPRSG</sequence>